<reference evidence="1 2" key="1">
    <citation type="submission" date="2023-08" db="EMBL/GenBank/DDBJ databases">
        <title>Whole-genome sequencing of halo(alkali)philic microorganisms from hypersaline lakes.</title>
        <authorList>
            <person name="Sorokin D.Y."/>
            <person name="Abbas B."/>
            <person name="Merkel A.Y."/>
        </authorList>
    </citation>
    <scope>NUCLEOTIDE SEQUENCE [LARGE SCALE GENOMIC DNA]</scope>
    <source>
        <strain evidence="1 2">AB-CW4</strain>
    </source>
</reference>
<dbReference type="InterPro" id="IPR058303">
    <property type="entry name" value="DUF7990"/>
</dbReference>
<dbReference type="Proteomes" id="UP001239019">
    <property type="component" value="Unassembled WGS sequence"/>
</dbReference>
<dbReference type="InterPro" id="IPR047717">
    <property type="entry name" value="CC_star_Cory"/>
</dbReference>
<dbReference type="EMBL" id="JAVDDT010000002">
    <property type="protein sequence ID" value="MDQ2068813.1"/>
    <property type="molecule type" value="Genomic_DNA"/>
</dbReference>
<proteinExistence type="predicted"/>
<organism evidence="1 2">
    <name type="scientific">Natronospira bacteriovora</name>
    <dbReference type="NCBI Taxonomy" id="3069753"/>
    <lineage>
        <taxon>Bacteria</taxon>
        <taxon>Pseudomonadati</taxon>
        <taxon>Pseudomonadota</taxon>
        <taxon>Gammaproteobacteria</taxon>
        <taxon>Natronospirales</taxon>
        <taxon>Natronospiraceae</taxon>
        <taxon>Natronospira</taxon>
    </lineage>
</organism>
<protein>
    <submittedName>
        <fullName evidence="1">Cory-CC-star protein</fullName>
    </submittedName>
</protein>
<accession>A0ABU0W4I3</accession>
<dbReference type="Pfam" id="PF25952">
    <property type="entry name" value="DUF7990"/>
    <property type="match status" value="1"/>
</dbReference>
<evidence type="ECO:0000313" key="1">
    <source>
        <dbReference type="EMBL" id="MDQ2068813.1"/>
    </source>
</evidence>
<keyword evidence="2" id="KW-1185">Reference proteome</keyword>
<sequence>MSGASKIRTWLKQALAAYQAFYEQPLRRAVALEQRRRQDFFRLMVMSESLGLPNPAGWYCLELMPFLIEDYHEWHRRMGMEHSPPGGFRCC</sequence>
<name>A0ABU0W4I3_9GAMM</name>
<evidence type="ECO:0000313" key="2">
    <source>
        <dbReference type="Proteomes" id="UP001239019"/>
    </source>
</evidence>
<dbReference type="NCBIfam" id="NF041419">
    <property type="entry name" value="CC_star_Cory"/>
    <property type="match status" value="1"/>
</dbReference>
<comment type="caution">
    <text evidence="1">The sequence shown here is derived from an EMBL/GenBank/DDBJ whole genome shotgun (WGS) entry which is preliminary data.</text>
</comment>
<dbReference type="RefSeq" id="WP_306727313.1">
    <property type="nucleotide sequence ID" value="NZ_JAVDDT010000002.1"/>
</dbReference>
<gene>
    <name evidence="1" type="ORF">RBH19_02855</name>
</gene>